<keyword evidence="8" id="KW-0539">Nucleus</keyword>
<dbReference type="PANTHER" id="PTHR23226">
    <property type="entry name" value="ZINC FINGER AND SCAN DOMAIN-CONTAINING"/>
    <property type="match status" value="1"/>
</dbReference>
<dbReference type="GO" id="GO:0008270">
    <property type="term" value="F:zinc ion binding"/>
    <property type="evidence" value="ECO:0007669"/>
    <property type="project" value="UniProtKB-KW"/>
</dbReference>
<evidence type="ECO:0000256" key="10">
    <source>
        <dbReference type="SAM" id="MobiDB-lite"/>
    </source>
</evidence>
<reference evidence="13 14" key="1">
    <citation type="journal article" date="2012" name="Genome Biol.">
        <title>Sequencing three crocodilian genomes to illuminate the evolution of archosaurs and amniotes.</title>
        <authorList>
            <person name="St John J.A."/>
            <person name="Braun E.L."/>
            <person name="Isberg S.R."/>
            <person name="Miles L.G."/>
            <person name="Chong A.Y."/>
            <person name="Gongora J."/>
            <person name="Dalzell P."/>
            <person name="Moran C."/>
            <person name="Bed'hom B."/>
            <person name="Abzhanov A."/>
            <person name="Burgess S.C."/>
            <person name="Cooksey A.M."/>
            <person name="Castoe T.A."/>
            <person name="Crawford N.G."/>
            <person name="Densmore L.D."/>
            <person name="Drew J.C."/>
            <person name="Edwards S.V."/>
            <person name="Faircloth B.C."/>
            <person name="Fujita M.K."/>
            <person name="Greenwold M.J."/>
            <person name="Hoffmann F.G."/>
            <person name="Howard J.M."/>
            <person name="Iguchi T."/>
            <person name="Janes D.E."/>
            <person name="Khan S.Y."/>
            <person name="Kohno S."/>
            <person name="de Koning A.J."/>
            <person name="Lance S.L."/>
            <person name="McCarthy F.M."/>
            <person name="McCormack J.E."/>
            <person name="Merchant M.E."/>
            <person name="Peterson D.G."/>
            <person name="Pollock D.D."/>
            <person name="Pourmand N."/>
            <person name="Raney B.J."/>
            <person name="Roessler K.A."/>
            <person name="Sanford J.R."/>
            <person name="Sawyer R.H."/>
            <person name="Schmidt C.J."/>
            <person name="Triplett E.W."/>
            <person name="Tuberville T.D."/>
            <person name="Venegas-Anaya M."/>
            <person name="Howard J.T."/>
            <person name="Jarvis E.D."/>
            <person name="Guillette L.J.Jr."/>
            <person name="Glenn T.C."/>
            <person name="Green R.E."/>
            <person name="Ray D.A."/>
        </authorList>
    </citation>
    <scope>NUCLEOTIDE SEQUENCE [LARGE SCALE GENOMIC DNA]</scope>
    <source>
        <strain evidence="13">KSC_2009_1</strain>
    </source>
</reference>
<dbReference type="InterPro" id="IPR013087">
    <property type="entry name" value="Znf_C2H2_type"/>
</dbReference>
<dbReference type="PROSITE" id="PS50804">
    <property type="entry name" value="SCAN_BOX"/>
    <property type="match status" value="1"/>
</dbReference>
<feature type="compositionally biased region" description="Basic and acidic residues" evidence="10">
    <location>
        <begin position="105"/>
        <end position="119"/>
    </location>
</feature>
<dbReference type="Gene3D" id="3.30.160.60">
    <property type="entry name" value="Classic Zinc Finger"/>
    <property type="match status" value="7"/>
</dbReference>
<dbReference type="FunFam" id="3.30.160.60:FF:000202">
    <property type="entry name" value="Zinc finger protein 574"/>
    <property type="match status" value="1"/>
</dbReference>
<feature type="compositionally biased region" description="Basic residues" evidence="10">
    <location>
        <begin position="377"/>
        <end position="388"/>
    </location>
</feature>
<keyword evidence="2" id="KW-0677">Repeat</keyword>
<protein>
    <submittedName>
        <fullName evidence="13">Uncharacterized protein</fullName>
    </submittedName>
</protein>
<dbReference type="FunFam" id="3.30.160.60:FF:000688">
    <property type="entry name" value="zinc finger protein 197 isoform X1"/>
    <property type="match status" value="1"/>
</dbReference>
<feature type="region of interest" description="Disordered" evidence="10">
    <location>
        <begin position="314"/>
        <end position="333"/>
    </location>
</feature>
<feature type="domain" description="C2H2-type" evidence="11">
    <location>
        <begin position="461"/>
        <end position="488"/>
    </location>
</feature>
<keyword evidence="6" id="KW-0238">DNA-binding</keyword>
<feature type="domain" description="C2H2-type" evidence="11">
    <location>
        <begin position="628"/>
        <end position="655"/>
    </location>
</feature>
<dbReference type="SMART" id="SM00431">
    <property type="entry name" value="SCAN"/>
    <property type="match status" value="1"/>
</dbReference>
<evidence type="ECO:0000256" key="1">
    <source>
        <dbReference type="ARBA" id="ARBA00022723"/>
    </source>
</evidence>
<proteinExistence type="predicted"/>
<sequence>MIHVEQEPAAGGCQEGSGGIGDPQLGLSSPRPFRGGSAVPGLRDQLPAWSFAARPGPDGHRDKAQTPSSALGQASPAEEMAAELGAAPGLAFPFEALLQPLVKKEEQDPAGPKPRDKARGCVPARPGKEPLRVVVKQEPQEEAVQRWEVLQSPLFPAEALPAPVTPRQLELAPQDDPPALEMRRQRFRGFCYQEAAGPREVCSRLRELCRSWLEPQRRSKEQMLELVVLEQFLAILPQEMQSWEWGRGVETCAQAVALAEGFQLGQAEDAKLQVTVRVKVEDVASDKMEPTGALWEPLDSSLERPQLHPVELAGWAESPGPQNELPHGSRKELPQLLGSGAGILGKAEEQLPKEGPTNLEGLRTSPGRPLRPEQGRLCKRKGRPQKHKQHVEMLAPLGLESGSGVDLPDGWGCGETTEDLGDLTSIQSWFPQYEGQPPIQVGMDGLQGKQELSAKRRERAHPCPQCGKSFLSRADMARHQHIHSGEKPHGCPDCGKGFSSRSDMARHRRIHSGEKPHSCPECGKSFLWRWKLIRHQHVHSGEKLHHCECGKSFSRLDHLAAHRRIHSGERPHRCSDCGKSFAQSSGLAVHRKFHLGEKPHGCPDCGKSFVNRSDLAHHRRVHSSERPCSCPDCGKSFPDRSSLARHRHVHAQEGP</sequence>
<evidence type="ECO:0000256" key="4">
    <source>
        <dbReference type="ARBA" id="ARBA00022833"/>
    </source>
</evidence>
<organism evidence="13 14">
    <name type="scientific">Alligator mississippiensis</name>
    <name type="common">American alligator</name>
    <dbReference type="NCBI Taxonomy" id="8496"/>
    <lineage>
        <taxon>Eukaryota</taxon>
        <taxon>Metazoa</taxon>
        <taxon>Chordata</taxon>
        <taxon>Craniata</taxon>
        <taxon>Vertebrata</taxon>
        <taxon>Euteleostomi</taxon>
        <taxon>Archelosauria</taxon>
        <taxon>Archosauria</taxon>
        <taxon>Crocodylia</taxon>
        <taxon>Alligatoridae</taxon>
        <taxon>Alligatorinae</taxon>
        <taxon>Alligator</taxon>
    </lineage>
</organism>
<feature type="domain" description="C2H2-type" evidence="11">
    <location>
        <begin position="600"/>
        <end position="627"/>
    </location>
</feature>
<dbReference type="Pfam" id="PF02023">
    <property type="entry name" value="SCAN"/>
    <property type="match status" value="1"/>
</dbReference>
<keyword evidence="1" id="KW-0479">Metal-binding</keyword>
<feature type="region of interest" description="Disordered" evidence="10">
    <location>
        <begin position="105"/>
        <end position="125"/>
    </location>
</feature>
<keyword evidence="5" id="KW-0805">Transcription regulation</keyword>
<keyword evidence="14" id="KW-1185">Reference proteome</keyword>
<name>A0A151MNZ1_ALLMI</name>
<evidence type="ECO:0000313" key="13">
    <source>
        <dbReference type="EMBL" id="KYO26255.1"/>
    </source>
</evidence>
<dbReference type="SUPFAM" id="SSF57667">
    <property type="entry name" value="beta-beta-alpha zinc fingers"/>
    <property type="match status" value="4"/>
</dbReference>
<evidence type="ECO:0000256" key="7">
    <source>
        <dbReference type="ARBA" id="ARBA00023163"/>
    </source>
</evidence>
<dbReference type="SMART" id="SM00355">
    <property type="entry name" value="ZnF_C2H2"/>
    <property type="match status" value="7"/>
</dbReference>
<dbReference type="InterPro" id="IPR038269">
    <property type="entry name" value="SCAN_sf"/>
</dbReference>
<feature type="domain" description="C2H2-type" evidence="11">
    <location>
        <begin position="572"/>
        <end position="599"/>
    </location>
</feature>
<evidence type="ECO:0000256" key="5">
    <source>
        <dbReference type="ARBA" id="ARBA00023015"/>
    </source>
</evidence>
<dbReference type="Gene3D" id="1.10.4020.10">
    <property type="entry name" value="DNA breaking-rejoining enzymes"/>
    <property type="match status" value="1"/>
</dbReference>
<feature type="domain" description="SCAN box" evidence="12">
    <location>
        <begin position="184"/>
        <end position="263"/>
    </location>
</feature>
<feature type="domain" description="C2H2-type" evidence="11">
    <location>
        <begin position="489"/>
        <end position="516"/>
    </location>
</feature>
<keyword evidence="3 9" id="KW-0863">Zinc-finger</keyword>
<keyword evidence="7" id="KW-0804">Transcription</keyword>
<keyword evidence="4" id="KW-0862">Zinc</keyword>
<dbReference type="GO" id="GO:0000978">
    <property type="term" value="F:RNA polymerase II cis-regulatory region sequence-specific DNA binding"/>
    <property type="evidence" value="ECO:0007669"/>
    <property type="project" value="TreeGrafter"/>
</dbReference>
<dbReference type="InterPro" id="IPR036236">
    <property type="entry name" value="Znf_C2H2_sf"/>
</dbReference>
<dbReference type="PROSITE" id="PS50157">
    <property type="entry name" value="ZINC_FINGER_C2H2_2"/>
    <property type="match status" value="7"/>
</dbReference>
<comment type="caution">
    <text evidence="13">The sequence shown here is derived from an EMBL/GenBank/DDBJ whole genome shotgun (WGS) entry which is preliminary data.</text>
</comment>
<dbReference type="FunFam" id="3.30.160.60:FF:000180">
    <property type="entry name" value="Zinc finger protein 689"/>
    <property type="match status" value="1"/>
</dbReference>
<dbReference type="FunFam" id="3.30.160.60:FF:000495">
    <property type="entry name" value="zinc finger protein 668"/>
    <property type="match status" value="1"/>
</dbReference>
<dbReference type="InterPro" id="IPR003309">
    <property type="entry name" value="SCAN_dom"/>
</dbReference>
<evidence type="ECO:0000256" key="9">
    <source>
        <dbReference type="PROSITE-ProRule" id="PRU00042"/>
    </source>
</evidence>
<evidence type="ECO:0000256" key="6">
    <source>
        <dbReference type="ARBA" id="ARBA00023125"/>
    </source>
</evidence>
<dbReference type="EMBL" id="AKHW03005634">
    <property type="protein sequence ID" value="KYO26255.1"/>
    <property type="molecule type" value="Genomic_DNA"/>
</dbReference>
<dbReference type="CDD" id="cd07936">
    <property type="entry name" value="SCAN"/>
    <property type="match status" value="1"/>
</dbReference>
<dbReference type="eggNOG" id="KOG1721">
    <property type="taxonomic scope" value="Eukaryota"/>
</dbReference>
<evidence type="ECO:0000256" key="2">
    <source>
        <dbReference type="ARBA" id="ARBA00022737"/>
    </source>
</evidence>
<evidence type="ECO:0000259" key="11">
    <source>
        <dbReference type="PROSITE" id="PS50157"/>
    </source>
</evidence>
<dbReference type="SUPFAM" id="SSF47353">
    <property type="entry name" value="Retrovirus capsid dimerization domain-like"/>
    <property type="match status" value="1"/>
</dbReference>
<dbReference type="GO" id="GO:0032502">
    <property type="term" value="P:developmental process"/>
    <property type="evidence" value="ECO:0007669"/>
    <property type="project" value="UniProtKB-ARBA"/>
</dbReference>
<dbReference type="FunFam" id="1.10.4020.10:FF:000001">
    <property type="entry name" value="zinc finger protein 263 isoform X1"/>
    <property type="match status" value="1"/>
</dbReference>
<accession>A0A151MNZ1</accession>
<dbReference type="AlphaFoldDB" id="A0A151MNZ1"/>
<evidence type="ECO:0000313" key="14">
    <source>
        <dbReference type="Proteomes" id="UP000050525"/>
    </source>
</evidence>
<dbReference type="GO" id="GO:0000981">
    <property type="term" value="F:DNA-binding transcription factor activity, RNA polymerase II-specific"/>
    <property type="evidence" value="ECO:0007669"/>
    <property type="project" value="TreeGrafter"/>
</dbReference>
<dbReference type="Proteomes" id="UP000050525">
    <property type="component" value="Unassembled WGS sequence"/>
</dbReference>
<dbReference type="Pfam" id="PF00096">
    <property type="entry name" value="zf-C2H2"/>
    <property type="match status" value="6"/>
</dbReference>
<dbReference type="PROSITE" id="PS00028">
    <property type="entry name" value="ZINC_FINGER_C2H2_1"/>
    <property type="match status" value="6"/>
</dbReference>
<feature type="domain" description="C2H2-type" evidence="11">
    <location>
        <begin position="545"/>
        <end position="571"/>
    </location>
</feature>
<evidence type="ECO:0000259" key="12">
    <source>
        <dbReference type="PROSITE" id="PS50804"/>
    </source>
</evidence>
<dbReference type="FunFam" id="3.30.160.60:FF:000100">
    <property type="entry name" value="Zinc finger 45-like"/>
    <property type="match status" value="2"/>
</dbReference>
<feature type="domain" description="C2H2-type" evidence="11">
    <location>
        <begin position="517"/>
        <end position="544"/>
    </location>
</feature>
<evidence type="ECO:0000256" key="8">
    <source>
        <dbReference type="ARBA" id="ARBA00023242"/>
    </source>
</evidence>
<gene>
    <name evidence="13" type="ORF">Y1Q_0013086</name>
</gene>
<feature type="region of interest" description="Disordered" evidence="10">
    <location>
        <begin position="1"/>
        <end position="84"/>
    </location>
</feature>
<dbReference type="PANTHER" id="PTHR23226:SF379">
    <property type="entry name" value="C2H2-TYPE DOMAIN-CONTAINING PROTEIN"/>
    <property type="match status" value="1"/>
</dbReference>
<feature type="region of interest" description="Disordered" evidence="10">
    <location>
        <begin position="348"/>
        <end position="388"/>
    </location>
</feature>
<evidence type="ECO:0000256" key="3">
    <source>
        <dbReference type="ARBA" id="ARBA00022771"/>
    </source>
</evidence>
<dbReference type="FunFam" id="3.30.160.60:FF:000384">
    <property type="entry name" value="Zinc finger protein 550"/>
    <property type="match status" value="1"/>
</dbReference>